<dbReference type="InterPro" id="IPR011050">
    <property type="entry name" value="Pectin_lyase_fold/virulence"/>
</dbReference>
<protein>
    <submittedName>
        <fullName evidence="10">Glycosyl hydrolase family 28 protein</fullName>
    </submittedName>
</protein>
<comment type="similarity">
    <text evidence="1 9">Belongs to the glycosyl hydrolase 28 family.</text>
</comment>
<evidence type="ECO:0000256" key="8">
    <source>
        <dbReference type="ARBA" id="ARBA00037278"/>
    </source>
</evidence>
<dbReference type="InterPro" id="IPR012334">
    <property type="entry name" value="Pectin_lyas_fold"/>
</dbReference>
<keyword evidence="4" id="KW-0325">Glycoprotein</keyword>
<dbReference type="RefSeq" id="WP_377025813.1">
    <property type="nucleotide sequence ID" value="NZ_JBHLTS010000077.1"/>
</dbReference>
<keyword evidence="7" id="KW-0624">Polysaccharide degradation</keyword>
<dbReference type="EMBL" id="JBHLTS010000077">
    <property type="protein sequence ID" value="MFC0518088.1"/>
    <property type="molecule type" value="Genomic_DNA"/>
</dbReference>
<comment type="caution">
    <text evidence="10">The sequence shown here is derived from an EMBL/GenBank/DDBJ whole genome shotgun (WGS) entry which is preliminary data.</text>
</comment>
<name>A0ABV6LF77_9SPHI</name>
<dbReference type="Gene3D" id="2.160.20.10">
    <property type="entry name" value="Single-stranded right-handed beta-helix, Pectin lyase-like"/>
    <property type="match status" value="1"/>
</dbReference>
<evidence type="ECO:0000256" key="9">
    <source>
        <dbReference type="RuleBase" id="RU361169"/>
    </source>
</evidence>
<evidence type="ECO:0000256" key="6">
    <source>
        <dbReference type="ARBA" id="ARBA00023295"/>
    </source>
</evidence>
<dbReference type="PANTHER" id="PTHR31736:SF9">
    <property type="entry name" value="ENDO-XYLOGALACTURONAN HYDROLASE A-RELATED"/>
    <property type="match status" value="1"/>
</dbReference>
<evidence type="ECO:0000256" key="3">
    <source>
        <dbReference type="ARBA" id="ARBA00022801"/>
    </source>
</evidence>
<evidence type="ECO:0000313" key="10">
    <source>
        <dbReference type="EMBL" id="MFC0518088.1"/>
    </source>
</evidence>
<evidence type="ECO:0000313" key="11">
    <source>
        <dbReference type="Proteomes" id="UP001589828"/>
    </source>
</evidence>
<dbReference type="Pfam" id="PF00295">
    <property type="entry name" value="Glyco_hydro_28"/>
    <property type="match status" value="1"/>
</dbReference>
<reference evidence="10 11" key="1">
    <citation type="submission" date="2024-09" db="EMBL/GenBank/DDBJ databases">
        <authorList>
            <person name="Sun Q."/>
            <person name="Mori K."/>
        </authorList>
    </citation>
    <scope>NUCLEOTIDE SEQUENCE [LARGE SCALE GENOMIC DNA]</scope>
    <source>
        <strain evidence="10 11">NCAIM B.02415</strain>
    </source>
</reference>
<comment type="function">
    <text evidence="8">Pectinolytic enzyme involved in the degradation of xylogalacturonan (xga), a galacturonan backbone heavily substituted with xylose, and which is one important component of the hairy regions of pectin. Activity requires a galacturonic acid backbone substituted with xylose.</text>
</comment>
<keyword evidence="6 9" id="KW-0326">Glycosidase</keyword>
<dbReference type="InterPro" id="IPR000743">
    <property type="entry name" value="Glyco_hydro_28"/>
</dbReference>
<proteinExistence type="inferred from homology"/>
<evidence type="ECO:0000256" key="7">
    <source>
        <dbReference type="ARBA" id="ARBA00023326"/>
    </source>
</evidence>
<evidence type="ECO:0000256" key="5">
    <source>
        <dbReference type="ARBA" id="ARBA00023277"/>
    </source>
</evidence>
<organism evidence="10 11">
    <name type="scientific">Mucilaginibacter angelicae</name>
    <dbReference type="NCBI Taxonomy" id="869718"/>
    <lineage>
        <taxon>Bacteria</taxon>
        <taxon>Pseudomonadati</taxon>
        <taxon>Bacteroidota</taxon>
        <taxon>Sphingobacteriia</taxon>
        <taxon>Sphingobacteriales</taxon>
        <taxon>Sphingobacteriaceae</taxon>
        <taxon>Mucilaginibacter</taxon>
    </lineage>
</organism>
<keyword evidence="3 9" id="KW-0378">Hydrolase</keyword>
<evidence type="ECO:0000256" key="4">
    <source>
        <dbReference type="ARBA" id="ARBA00023180"/>
    </source>
</evidence>
<evidence type="ECO:0000256" key="2">
    <source>
        <dbReference type="ARBA" id="ARBA00022737"/>
    </source>
</evidence>
<keyword evidence="2" id="KW-0677">Repeat</keyword>
<dbReference type="SUPFAM" id="SSF51126">
    <property type="entry name" value="Pectin lyase-like"/>
    <property type="match status" value="1"/>
</dbReference>
<evidence type="ECO:0000256" key="1">
    <source>
        <dbReference type="ARBA" id="ARBA00008834"/>
    </source>
</evidence>
<dbReference type="PANTHER" id="PTHR31736">
    <property type="match status" value="1"/>
</dbReference>
<dbReference type="Proteomes" id="UP001589828">
    <property type="component" value="Unassembled WGS sequence"/>
</dbReference>
<dbReference type="GO" id="GO:0016787">
    <property type="term" value="F:hydrolase activity"/>
    <property type="evidence" value="ECO:0007669"/>
    <property type="project" value="UniProtKB-KW"/>
</dbReference>
<gene>
    <name evidence="10" type="ORF">ACFFGT_27990</name>
</gene>
<keyword evidence="5" id="KW-0119">Carbohydrate metabolism</keyword>
<accession>A0ABV6LF77</accession>
<sequence length="492" mass="55058">MTKIYLLLTLSLFFLKCTEAEVITYKQPDCSIISHTYEVQVRDSHGKWQNTGVYHADVAARFDSQRITKKTSFTYFDCSDSVSVRVKVNYTPVRGARVRPSFLGIIPKIHGNIIEFSMKSSQYISLEINGDIFENLQLFANTIEKERPSPYDPNVIYLGPGIQNIGRMIVPSNKTVYIAGGAVVTGELIIDHVKNVNICGRGILTQFPVQQNSSATKQAAPQQSRNDQLLIQFSENVKVSGIIEMPKGYSVMVGESKNVRINDFKAFSSTGNADGIDIFCSKDVAINHIFMRNSDDCIAIYGHRWKYYGNTTDITIDNATLWADVAHPLLIGTHGDSDHPDTLQNIRLRNMTVLDHHENQLDYQGCIALNAGDSNLIRNISFENVNIGDIRKGQLFNLRVMFNRKYNTSPGAGMEDIVFKNVTYTGSHANMSVISGYDEQHAIKNLTFENLKINGTLIYDTMKGKPGFYKTGDMANIFIGEHVDGVKFVISD</sequence>
<keyword evidence="11" id="KW-1185">Reference proteome</keyword>